<organism evidence="2 3">
    <name type="scientific">Candidatus Accumulibacter phosphatis</name>
    <dbReference type="NCBI Taxonomy" id="327160"/>
    <lineage>
        <taxon>Bacteria</taxon>
        <taxon>Pseudomonadati</taxon>
        <taxon>Pseudomonadota</taxon>
        <taxon>Betaproteobacteria</taxon>
        <taxon>Candidatus Accumulibacter</taxon>
    </lineage>
</organism>
<evidence type="ECO:0000313" key="2">
    <source>
        <dbReference type="EMBL" id="KFB73688.1"/>
    </source>
</evidence>
<feature type="compositionally biased region" description="Basic and acidic residues" evidence="1">
    <location>
        <begin position="62"/>
        <end position="72"/>
    </location>
</feature>
<dbReference type="EMBL" id="JDVG02000182">
    <property type="protein sequence ID" value="KFB73688.1"/>
    <property type="molecule type" value="Genomic_DNA"/>
</dbReference>
<sequence>MEQQQSTIALPTLFELVLMTAKPTHPDRPHAKATPKRATPQPVAGKALPQPQTRWQRTARYNWDKGGSRGGR</sequence>
<name>A0A080LY14_9PROT</name>
<accession>A0A080LY14</accession>
<proteinExistence type="predicted"/>
<gene>
    <name evidence="2" type="ORF">AW09_001051</name>
</gene>
<reference evidence="2 3" key="1">
    <citation type="submission" date="2014-02" db="EMBL/GenBank/DDBJ databases">
        <title>Expanding our view of genomic diversity in Candidatus Accumulibacter clades.</title>
        <authorList>
            <person name="Skennerton C.T."/>
            <person name="Barr J.J."/>
            <person name="Slater F.R."/>
            <person name="Bond P.L."/>
            <person name="Tyson G.W."/>
        </authorList>
    </citation>
    <scope>NUCLEOTIDE SEQUENCE [LARGE SCALE GENOMIC DNA]</scope>
    <source>
        <strain evidence="3">BA-91</strain>
    </source>
</reference>
<comment type="caution">
    <text evidence="2">The sequence shown here is derived from an EMBL/GenBank/DDBJ whole genome shotgun (WGS) entry which is preliminary data.</text>
</comment>
<evidence type="ECO:0000256" key="1">
    <source>
        <dbReference type="SAM" id="MobiDB-lite"/>
    </source>
</evidence>
<dbReference type="AlphaFoldDB" id="A0A080LY14"/>
<feature type="region of interest" description="Disordered" evidence="1">
    <location>
        <begin position="20"/>
        <end position="72"/>
    </location>
</feature>
<protein>
    <submittedName>
        <fullName evidence="2">Uncharacterized protein</fullName>
    </submittedName>
</protein>
<dbReference type="Proteomes" id="UP000020077">
    <property type="component" value="Unassembled WGS sequence"/>
</dbReference>
<evidence type="ECO:0000313" key="3">
    <source>
        <dbReference type="Proteomes" id="UP000020077"/>
    </source>
</evidence>